<evidence type="ECO:0000256" key="1">
    <source>
        <dbReference type="SAM" id="MobiDB-lite"/>
    </source>
</evidence>
<protein>
    <submittedName>
        <fullName evidence="2">Uncharacterized protein</fullName>
    </submittedName>
</protein>
<dbReference type="EMBL" id="BTSY01000001">
    <property type="protein sequence ID" value="GMT11046.1"/>
    <property type="molecule type" value="Genomic_DNA"/>
</dbReference>
<gene>
    <name evidence="2" type="ORF">PFISCL1PPCAC_2343</name>
</gene>
<evidence type="ECO:0000313" key="3">
    <source>
        <dbReference type="Proteomes" id="UP001432322"/>
    </source>
</evidence>
<comment type="caution">
    <text evidence="2">The sequence shown here is derived from an EMBL/GenBank/DDBJ whole genome shotgun (WGS) entry which is preliminary data.</text>
</comment>
<feature type="region of interest" description="Disordered" evidence="1">
    <location>
        <begin position="1"/>
        <end position="25"/>
    </location>
</feature>
<keyword evidence="3" id="KW-1185">Reference proteome</keyword>
<evidence type="ECO:0000313" key="2">
    <source>
        <dbReference type="EMBL" id="GMT11046.1"/>
    </source>
</evidence>
<dbReference type="AlphaFoldDB" id="A0AAV5UX00"/>
<sequence length="977" mass="113897">ADEPAKEVIEKKPRKSYSKTSKSDKVNLPNEKFEDMAISYGFEIVEQINADESPIFDLLTKMSEVSKSDRPKLAEQFFRDGLMKMNEFSKGRNKFLEVLQYAIHSEFITWIDVLRIISSYVAIDSRPEAFPAERMRSLEICKLLLESRTSMYFDKENDPDYSELQQVVYKLSLLLVHFITLYSRDEHSEDKYTRDLSIYENTFLEFFVKDDFFVKVMQLSEHQPKIDFKYFKDEVVEAIQALKSLGKYERFDETLKLDWNHSIVGTTTAVFVSVRMNVHYKVMADELEKVSTMVGIPDNLTMWKYSLRTALFLMMDTPATSPIRSFVEYFLLERLPLMINLDRRNMQRLLEYTVKDSRNVLNQITAEPWILFQEALERLNKRKPGERKDFERNRRVESSHELITRSPHAIKVVEGMKAVKSPSDLEFVLGTLFDSSCLSLNCVLAQQAMEGGVQRMSEIMASFNRSRERPSDGLNGERRWKEFDASFCALIHTYYTVNRLGLREMVCGDTRMVENTEGVFYRWIARFGRRDSTPNDHRDLNNEKDEKRDERGEKARGFIRRLMSQCPLVEDDSNYSDLFDILPYLSRLLLEEVNKSTYEMQTALSTLSSSPSIVYCILMWLYCLDHSDARMALVKSMHRVMMEMHTGDEIWRFMLHSSSPIVVEMMKGRKTLDSITTGQLVAAYLPTPLRYRHEVANPEMLKKGLTRSYRQNWIPPSTLDLLESCNHGAKHVEWVQCWMRDICKSIVMDDMMNLGELMMGAAMIDPLQSCRAICQVLGDAVFDEVNDVQSTSKQEMAPCLFVFLSRFIAQMLVMGMWACEKAEQRLGEMSDEDEDTRELDVPVKRLRFQDDYVEDVEDEAGMLRAHLRELRETIAALFARMTKACRKGYLRNSVSSVSLVLKELAVTPESVLSTHLTKMVSYDMLEMLARIDPLSVPFELICYFVTEKERRLEFLCKLRKWKRMDCGEKSVERMDHL</sequence>
<dbReference type="Proteomes" id="UP001432322">
    <property type="component" value="Unassembled WGS sequence"/>
</dbReference>
<feature type="compositionally biased region" description="Basic and acidic residues" evidence="1">
    <location>
        <begin position="1"/>
        <end position="11"/>
    </location>
</feature>
<proteinExistence type="predicted"/>
<name>A0AAV5UX00_9BILA</name>
<organism evidence="2 3">
    <name type="scientific">Pristionchus fissidentatus</name>
    <dbReference type="NCBI Taxonomy" id="1538716"/>
    <lineage>
        <taxon>Eukaryota</taxon>
        <taxon>Metazoa</taxon>
        <taxon>Ecdysozoa</taxon>
        <taxon>Nematoda</taxon>
        <taxon>Chromadorea</taxon>
        <taxon>Rhabditida</taxon>
        <taxon>Rhabditina</taxon>
        <taxon>Diplogasteromorpha</taxon>
        <taxon>Diplogasteroidea</taxon>
        <taxon>Neodiplogasteridae</taxon>
        <taxon>Pristionchus</taxon>
    </lineage>
</organism>
<reference evidence="2" key="1">
    <citation type="submission" date="2023-10" db="EMBL/GenBank/DDBJ databases">
        <title>Genome assembly of Pristionchus species.</title>
        <authorList>
            <person name="Yoshida K."/>
            <person name="Sommer R.J."/>
        </authorList>
    </citation>
    <scope>NUCLEOTIDE SEQUENCE</scope>
    <source>
        <strain evidence="2">RS5133</strain>
    </source>
</reference>
<accession>A0AAV5UX00</accession>
<feature type="non-terminal residue" evidence="2">
    <location>
        <position position="1"/>
    </location>
</feature>